<proteinExistence type="predicted"/>
<sequence>MNLGVQIFAIAAAVAALVLVFVMLQRKSFHERHAVWYLVAAFGAVVLSVFPGLLTWAAALIGVAEPVNLVFFVSVLLLFLIAVQLSTELTSVEARIRRLAEETAMRDLEVRELRAELGDLRRKLGERDDDAAT</sequence>
<evidence type="ECO:0000313" key="3">
    <source>
        <dbReference type="Proteomes" id="UP000431744"/>
    </source>
</evidence>
<dbReference type="AlphaFoldDB" id="A0A6H9WS22"/>
<protein>
    <submittedName>
        <fullName evidence="2">DUF2304 domain-containing protein</fullName>
    </submittedName>
</protein>
<keyword evidence="1" id="KW-1133">Transmembrane helix</keyword>
<gene>
    <name evidence="2" type="ORF">F8O04_02225</name>
</gene>
<feature type="transmembrane region" description="Helical" evidence="1">
    <location>
        <begin position="6"/>
        <end position="24"/>
    </location>
</feature>
<dbReference type="InterPro" id="IPR019277">
    <property type="entry name" value="DUF2304"/>
</dbReference>
<name>A0A6H9WS22_9MICO</name>
<keyword evidence="1" id="KW-0472">Membrane</keyword>
<evidence type="ECO:0000313" key="2">
    <source>
        <dbReference type="EMBL" id="KAB1649120.1"/>
    </source>
</evidence>
<comment type="caution">
    <text evidence="2">The sequence shown here is derived from an EMBL/GenBank/DDBJ whole genome shotgun (WGS) entry which is preliminary data.</text>
</comment>
<reference evidence="2 3" key="1">
    <citation type="submission" date="2019-09" db="EMBL/GenBank/DDBJ databases">
        <title>Phylogeny of genus Pseudoclavibacter and closely related genus.</title>
        <authorList>
            <person name="Li Y."/>
        </authorList>
    </citation>
    <scope>NUCLEOTIDE SEQUENCE [LARGE SCALE GENOMIC DNA]</scope>
    <source>
        <strain evidence="2 3">EGI 60007</strain>
    </source>
</reference>
<accession>A0A6H9WS22</accession>
<feature type="transmembrane region" description="Helical" evidence="1">
    <location>
        <begin position="36"/>
        <end position="63"/>
    </location>
</feature>
<dbReference type="OrthoDB" id="3577584at2"/>
<dbReference type="EMBL" id="WBJY01000001">
    <property type="protein sequence ID" value="KAB1649120.1"/>
    <property type="molecule type" value="Genomic_DNA"/>
</dbReference>
<dbReference type="Pfam" id="PF10066">
    <property type="entry name" value="DUF2304"/>
    <property type="match status" value="1"/>
</dbReference>
<evidence type="ECO:0000256" key="1">
    <source>
        <dbReference type="SAM" id="Phobius"/>
    </source>
</evidence>
<organism evidence="2 3">
    <name type="scientific">Pseudoclavibacter endophyticus</name>
    <dbReference type="NCBI Taxonomy" id="1778590"/>
    <lineage>
        <taxon>Bacteria</taxon>
        <taxon>Bacillati</taxon>
        <taxon>Actinomycetota</taxon>
        <taxon>Actinomycetes</taxon>
        <taxon>Micrococcales</taxon>
        <taxon>Microbacteriaceae</taxon>
        <taxon>Pseudoclavibacter</taxon>
    </lineage>
</organism>
<dbReference type="RefSeq" id="WP_158027712.1">
    <property type="nucleotide sequence ID" value="NZ_BMHG01000001.1"/>
</dbReference>
<feature type="transmembrane region" description="Helical" evidence="1">
    <location>
        <begin position="69"/>
        <end position="89"/>
    </location>
</feature>
<keyword evidence="1" id="KW-0812">Transmembrane</keyword>
<dbReference type="Proteomes" id="UP000431744">
    <property type="component" value="Unassembled WGS sequence"/>
</dbReference>
<keyword evidence="3" id="KW-1185">Reference proteome</keyword>